<dbReference type="EMBL" id="MU254130">
    <property type="protein sequence ID" value="KAG9241975.1"/>
    <property type="molecule type" value="Genomic_DNA"/>
</dbReference>
<evidence type="ECO:0000256" key="1">
    <source>
        <dbReference type="SAM" id="Coils"/>
    </source>
</evidence>
<comment type="caution">
    <text evidence="3">The sequence shown here is derived from an EMBL/GenBank/DDBJ whole genome shotgun (WGS) entry which is preliminary data.</text>
</comment>
<feature type="compositionally biased region" description="Basic and acidic residues" evidence="2">
    <location>
        <begin position="957"/>
        <end position="997"/>
    </location>
</feature>
<feature type="region of interest" description="Disordered" evidence="2">
    <location>
        <begin position="325"/>
        <end position="345"/>
    </location>
</feature>
<dbReference type="Proteomes" id="UP000887226">
    <property type="component" value="Unassembled WGS sequence"/>
</dbReference>
<feature type="region of interest" description="Disordered" evidence="2">
    <location>
        <begin position="863"/>
        <end position="886"/>
    </location>
</feature>
<keyword evidence="1" id="KW-0175">Coiled coil</keyword>
<feature type="compositionally biased region" description="Polar residues" evidence="2">
    <location>
        <begin position="1022"/>
        <end position="1034"/>
    </location>
</feature>
<evidence type="ECO:0008006" key="5">
    <source>
        <dbReference type="Google" id="ProtNLM"/>
    </source>
</evidence>
<feature type="region of interest" description="Disordered" evidence="2">
    <location>
        <begin position="901"/>
        <end position="1052"/>
    </location>
</feature>
<feature type="coiled-coil region" evidence="1">
    <location>
        <begin position="220"/>
        <end position="285"/>
    </location>
</feature>
<accession>A0A9P7YYB6</accession>
<feature type="region of interest" description="Disordered" evidence="2">
    <location>
        <begin position="568"/>
        <end position="594"/>
    </location>
</feature>
<feature type="region of interest" description="Disordered" evidence="2">
    <location>
        <begin position="525"/>
        <end position="547"/>
    </location>
</feature>
<feature type="compositionally biased region" description="Basic and acidic residues" evidence="2">
    <location>
        <begin position="1036"/>
        <end position="1052"/>
    </location>
</feature>
<reference evidence="3" key="1">
    <citation type="journal article" date="2021" name="IMA Fungus">
        <title>Genomic characterization of three marine fungi, including Emericellopsis atlantica sp. nov. with signatures of a generalist lifestyle and marine biomass degradation.</title>
        <authorList>
            <person name="Hagestad O.C."/>
            <person name="Hou L."/>
            <person name="Andersen J.H."/>
            <person name="Hansen E.H."/>
            <person name="Altermark B."/>
            <person name="Li C."/>
            <person name="Kuhnert E."/>
            <person name="Cox R.J."/>
            <person name="Crous P.W."/>
            <person name="Spatafora J.W."/>
            <person name="Lail K."/>
            <person name="Amirebrahimi M."/>
            <person name="Lipzen A."/>
            <person name="Pangilinan J."/>
            <person name="Andreopoulos W."/>
            <person name="Hayes R.D."/>
            <person name="Ng V."/>
            <person name="Grigoriev I.V."/>
            <person name="Jackson S.A."/>
            <person name="Sutton T.D.S."/>
            <person name="Dobson A.D.W."/>
            <person name="Rama T."/>
        </authorList>
    </citation>
    <scope>NUCLEOTIDE SEQUENCE</scope>
    <source>
        <strain evidence="3">TRa3180A</strain>
    </source>
</reference>
<protein>
    <recommendedName>
        <fullName evidence="5">Fungal N-terminal domain-containing protein</fullName>
    </recommendedName>
</protein>
<evidence type="ECO:0000313" key="3">
    <source>
        <dbReference type="EMBL" id="KAG9241975.1"/>
    </source>
</evidence>
<proteinExistence type="predicted"/>
<dbReference type="OrthoDB" id="5431013at2759"/>
<evidence type="ECO:0000256" key="2">
    <source>
        <dbReference type="SAM" id="MobiDB-lite"/>
    </source>
</evidence>
<keyword evidence="4" id="KW-1185">Reference proteome</keyword>
<evidence type="ECO:0000313" key="4">
    <source>
        <dbReference type="Proteomes" id="UP000887226"/>
    </source>
</evidence>
<feature type="compositionally biased region" description="Basic and acidic residues" evidence="2">
    <location>
        <begin position="579"/>
        <end position="591"/>
    </location>
</feature>
<feature type="region of interest" description="Disordered" evidence="2">
    <location>
        <begin position="723"/>
        <end position="746"/>
    </location>
</feature>
<feature type="compositionally biased region" description="Acidic residues" evidence="2">
    <location>
        <begin position="877"/>
        <end position="886"/>
    </location>
</feature>
<gene>
    <name evidence="3" type="ORF">BJ878DRAFT_482443</name>
</gene>
<organism evidence="3 4">
    <name type="scientific">Calycina marina</name>
    <dbReference type="NCBI Taxonomy" id="1763456"/>
    <lineage>
        <taxon>Eukaryota</taxon>
        <taxon>Fungi</taxon>
        <taxon>Dikarya</taxon>
        <taxon>Ascomycota</taxon>
        <taxon>Pezizomycotina</taxon>
        <taxon>Leotiomycetes</taxon>
        <taxon>Helotiales</taxon>
        <taxon>Pezizellaceae</taxon>
        <taxon>Calycina</taxon>
    </lineage>
</organism>
<dbReference type="AlphaFoldDB" id="A0A9P7YYB6"/>
<sequence length="1052" mass="121239">MAAGIGEASAILSVVSLGFSIAAALNTYVSAVSAAPEEVEGLSSDIDGTLAHLRILQNLIEDNKSTKIWDSDGLHIAERAIKDCEKIIKKLRKLLQKSNWRSHDDEAIENNEIDLSKFEKATWPRLKPDVDLCKGELQRIKINILLANSAYSLGMGTTATQKAKQREILLGLSERQRRNAQKMRRIREGRLFGSTATTNYRSSRHHSQYRYQDEMDIEVLEDFEKFVAQEEARKEEEQRAYIIAIETEKKVQEEEKRKKIEERAIKEHMKKIKKAEEGSRKMKEALSRTLGERAGLTEDQLKIVLNHLPDSADDVARLLPHTDTTQSMDLTDNHTDLKTENNGPQVPAKQYKLARLRKLFQSHENNVWEESPLTKPPLPSVWRDPATKTGFANLEAWYISSDMSSRGEMVFPAPPPQAWQIKSLMATEAGNTKTKKRNKTLKEVYKIFQSLSPELAGQISTLLGNRADAKPHYEWSIILITPANETDRKRREVTIGPFRFHVNDLEQNTNEVYVVFKYENMYARSKNKDESSERSRSTDSIKSDVSMKYRQPDGTILAVDRARRSSSIPYRSSYDDTDGDKLRRDSRRESVYDPSSRVTFVDNRRRSIMDPSTVSPIRVSRIQSHGIPPAPSYYDGDRYLVPERRDVARERYRSRSVPYAGLDDYREVPYPVQPAQYAPGLEPKFPSPYGASYNPQVGPYKMPPPRNRYGNSYHDMGLVPYRNRTHSRRSSPSPPPPPGSAIINNRTYENHYGDDEVGIHIRRRGPEPTVDHRRSVAGHPLVTYHRRPAANDGERVGVREIIIEREKERHYDQSDDWSDDCSDNDELNMRVKKRKDRELEARKIHFERLRRKREEEQLRDIGRRPSVPAPTPRIVVEDDDHQSEEEVANRLVAKLTRPSKQLSVEDEISNGKNSTDFWKLSPFGTQLSDIPEASEDSRSRKSKELEKDNHNNMNNDKGSEKEYEDRWVIDKELNDGSRWYKEPDSYQAHHDRERDAQQDTWTRTVATVRREHYPPSSRMSHRGSSVDSVRSELSQENEKLNENSTEVVEKID</sequence>
<feature type="compositionally biased region" description="Basic and acidic residues" evidence="2">
    <location>
        <begin position="526"/>
        <end position="547"/>
    </location>
</feature>
<name>A0A9P7YYB6_9HELO</name>
<feature type="compositionally biased region" description="Basic and acidic residues" evidence="2">
    <location>
        <begin position="935"/>
        <end position="950"/>
    </location>
</feature>